<accession>A0A8K1FST6</accession>
<keyword evidence="1" id="KW-0175">Coiled coil</keyword>
<feature type="transmembrane region" description="Helical" evidence="2">
    <location>
        <begin position="129"/>
        <end position="153"/>
    </location>
</feature>
<feature type="transmembrane region" description="Helical" evidence="2">
    <location>
        <begin position="84"/>
        <end position="108"/>
    </location>
</feature>
<keyword evidence="2" id="KW-0472">Membrane</keyword>
<dbReference type="Gene3D" id="3.80.10.10">
    <property type="entry name" value="Ribonuclease Inhibitor"/>
    <property type="match status" value="1"/>
</dbReference>
<evidence type="ECO:0000313" key="4">
    <source>
        <dbReference type="Proteomes" id="UP000794436"/>
    </source>
</evidence>
<feature type="transmembrane region" description="Helical" evidence="2">
    <location>
        <begin position="281"/>
        <end position="305"/>
    </location>
</feature>
<feature type="coiled-coil region" evidence="1">
    <location>
        <begin position="389"/>
        <end position="416"/>
    </location>
</feature>
<keyword evidence="2" id="KW-0812">Transmembrane</keyword>
<name>A0A8K1FST6_PYTOL</name>
<dbReference type="EMBL" id="SPLM01000001">
    <property type="protein sequence ID" value="TMW68878.1"/>
    <property type="molecule type" value="Genomic_DNA"/>
</dbReference>
<feature type="transmembrane region" description="Helical" evidence="2">
    <location>
        <begin position="444"/>
        <end position="465"/>
    </location>
</feature>
<dbReference type="OrthoDB" id="2015831at2759"/>
<proteinExistence type="predicted"/>
<gene>
    <name evidence="3" type="ORF">Poli38472_001034</name>
</gene>
<dbReference type="Proteomes" id="UP000794436">
    <property type="component" value="Unassembled WGS sequence"/>
</dbReference>
<evidence type="ECO:0000313" key="3">
    <source>
        <dbReference type="EMBL" id="TMW68878.1"/>
    </source>
</evidence>
<feature type="transmembrane region" description="Helical" evidence="2">
    <location>
        <begin position="246"/>
        <end position="269"/>
    </location>
</feature>
<evidence type="ECO:0000256" key="1">
    <source>
        <dbReference type="SAM" id="Coils"/>
    </source>
</evidence>
<evidence type="ECO:0000256" key="2">
    <source>
        <dbReference type="SAM" id="Phobius"/>
    </source>
</evidence>
<comment type="caution">
    <text evidence="3">The sequence shown here is derived from an EMBL/GenBank/DDBJ whole genome shotgun (WGS) entry which is preliminary data.</text>
</comment>
<keyword evidence="2" id="KW-1133">Transmembrane helix</keyword>
<dbReference type="AlphaFoldDB" id="A0A8K1FST6"/>
<protein>
    <submittedName>
        <fullName evidence="3">Uncharacterized protein</fullName>
    </submittedName>
</protein>
<keyword evidence="4" id="KW-1185">Reference proteome</keyword>
<organism evidence="3 4">
    <name type="scientific">Pythium oligandrum</name>
    <name type="common">Mycoparasitic fungus</name>
    <dbReference type="NCBI Taxonomy" id="41045"/>
    <lineage>
        <taxon>Eukaryota</taxon>
        <taxon>Sar</taxon>
        <taxon>Stramenopiles</taxon>
        <taxon>Oomycota</taxon>
        <taxon>Peronosporomycetes</taxon>
        <taxon>Pythiales</taxon>
        <taxon>Pythiaceae</taxon>
        <taxon>Pythium</taxon>
    </lineage>
</organism>
<sequence>MATLVAASSAILTSGSSIELQLIATEDGVLPSTDDAVQPVKRDTLTRLRQSLFRRSGSSISEDEYVDPAEELVFLEVRPWVFGAVWWVMIVIHICCAMILSLQSRLYIYLQSPYMSYYVNLLEPGIASMYPVVAGVFGVIAVMHWSVVLRLIYYSLSQRKYAFFPASHDAIPVHRIPADKVAVPLTRWQRFRHGLHAFKLAVFGRRGVLGPESRFFYANFYIREAIELTSQIYQAYRASLLVSRTWVSHLSVAVIAVNCFSTPLIQFVYKRRPEVRRIALLAIDAHLDFIMAMVIPIGMFIPYYWLFDTTTMSFPTEKVYDETWFIQAILENQELYMISTMDMLLKCVPHVSITSCLKKVRALIRKDTSVVSISGRVVTRSVVAPSERKLKAQEKLARINAKKAQKKQEAEQAVRVSSAQVLTRKTRAKLSWGIHKYAGKLIRLVFLSIAFIIVALHLLAFYTSYRSDKSGCLQPMRPWFATKFACSVYRLDCRYLNTTGRATDITAALQKLYAPAVVGIGFVHCSALEIPDTINEYNHLMRLDMYNSTLIRWGASAALTRSSHPVMAAVSFARVQFSNATLPDGMLSDEFPDALMSIELSTTNLASLPSDLHKKWPRMTKLYVEHSQLTAYPTTLMDLDVEKLSLSGNQITALPSTWGSRDIDRFELALAQNPLMALPDNVHEDTSIAYLFMHETKLSSFTSWITTNVGHVYAEQTPFCEAQTPVQRLAEHHADAQIACAMSERVAAMVDVGGGLYPLALIDRIQLQEDAREKT</sequence>
<dbReference type="InterPro" id="IPR032675">
    <property type="entry name" value="LRR_dom_sf"/>
</dbReference>
<dbReference type="SUPFAM" id="SSF52058">
    <property type="entry name" value="L domain-like"/>
    <property type="match status" value="1"/>
</dbReference>
<reference evidence="3" key="1">
    <citation type="submission" date="2019-03" db="EMBL/GenBank/DDBJ databases">
        <title>Long read genome sequence of the mycoparasitic Pythium oligandrum ATCC 38472 isolated from sugarbeet rhizosphere.</title>
        <authorList>
            <person name="Gaulin E."/>
        </authorList>
    </citation>
    <scope>NUCLEOTIDE SEQUENCE</scope>
    <source>
        <strain evidence="3">ATCC 38472_TT</strain>
    </source>
</reference>